<organism evidence="2 3">
    <name type="scientific">Corynebacterium variabile</name>
    <dbReference type="NCBI Taxonomy" id="1727"/>
    <lineage>
        <taxon>Bacteria</taxon>
        <taxon>Bacillati</taxon>
        <taxon>Actinomycetota</taxon>
        <taxon>Actinomycetes</taxon>
        <taxon>Mycobacteriales</taxon>
        <taxon>Corynebacteriaceae</taxon>
        <taxon>Corynebacterium</taxon>
    </lineage>
</organism>
<keyword evidence="1" id="KW-0472">Membrane</keyword>
<accession>A0A0X8XVJ1</accession>
<feature type="transmembrane region" description="Helical" evidence="1">
    <location>
        <begin position="16"/>
        <end position="36"/>
    </location>
</feature>
<keyword evidence="1" id="KW-0812">Transmembrane</keyword>
<dbReference type="AlphaFoldDB" id="A0A0X8XVJ1"/>
<feature type="transmembrane region" description="Helical" evidence="1">
    <location>
        <begin position="48"/>
        <end position="66"/>
    </location>
</feature>
<dbReference type="EMBL" id="FAUH01000051">
    <property type="protein sequence ID" value="CUU67615.1"/>
    <property type="molecule type" value="Genomic_DNA"/>
</dbReference>
<proteinExistence type="predicted"/>
<keyword evidence="1" id="KW-1133">Transmembrane helix</keyword>
<dbReference type="RefSeq" id="WP_141657163.1">
    <property type="nucleotide sequence ID" value="NZ_FAUH01000051.1"/>
</dbReference>
<evidence type="ECO:0000313" key="2">
    <source>
        <dbReference type="EMBL" id="CUU67615.1"/>
    </source>
</evidence>
<keyword evidence="3" id="KW-1185">Reference proteome</keyword>
<sequence length="70" mass="8075">MTEHSFGRWGQIFKRFVLRWVVMVLILGAYSFLRVAFGWDAEFDRSRFADFVALGTLGLALLAIYTEKPS</sequence>
<protein>
    <submittedName>
        <fullName evidence="2">Uncharacterized protein</fullName>
    </submittedName>
</protein>
<evidence type="ECO:0000313" key="3">
    <source>
        <dbReference type="Proteomes" id="UP000182498"/>
    </source>
</evidence>
<reference evidence="3" key="1">
    <citation type="submission" date="2015-11" db="EMBL/GenBank/DDBJ databases">
        <authorList>
            <person name="Dugat-Bony E."/>
        </authorList>
    </citation>
    <scope>NUCLEOTIDE SEQUENCE [LARGE SCALE GENOMIC DNA]</scope>
    <source>
        <strain evidence="3">Mu292</strain>
    </source>
</reference>
<name>A0A0X8XVJ1_9CORY</name>
<gene>
    <name evidence="2" type="ORF">CVAR292_02982</name>
</gene>
<dbReference type="Proteomes" id="UP000182498">
    <property type="component" value="Unassembled WGS sequence"/>
</dbReference>
<evidence type="ECO:0000256" key="1">
    <source>
        <dbReference type="SAM" id="Phobius"/>
    </source>
</evidence>